<dbReference type="GO" id="GO:1902017">
    <property type="term" value="P:regulation of cilium assembly"/>
    <property type="evidence" value="ECO:0007669"/>
    <property type="project" value="TreeGrafter"/>
</dbReference>
<feature type="coiled-coil region" evidence="6">
    <location>
        <begin position="571"/>
        <end position="619"/>
    </location>
</feature>
<comment type="similarity">
    <text evidence="2">Belongs to the ODF2 family.</text>
</comment>
<accession>E2BGU2</accession>
<proteinExistence type="inferred from homology"/>
<gene>
    <name evidence="8" type="ORF">EAI_14867</name>
</gene>
<dbReference type="InParanoid" id="E2BGU2"/>
<feature type="coiled-coil region" evidence="6">
    <location>
        <begin position="292"/>
        <end position="333"/>
    </location>
</feature>
<feature type="coiled-coil region" evidence="6">
    <location>
        <begin position="644"/>
        <end position="728"/>
    </location>
</feature>
<dbReference type="EMBL" id="GL448228">
    <property type="protein sequence ID" value="EFN85074.1"/>
    <property type="molecule type" value="Genomic_DNA"/>
</dbReference>
<dbReference type="Proteomes" id="UP000008237">
    <property type="component" value="Unassembled WGS sequence"/>
</dbReference>
<evidence type="ECO:0000256" key="5">
    <source>
        <dbReference type="ARBA" id="ARBA00023212"/>
    </source>
</evidence>
<feature type="region of interest" description="Disordered" evidence="7">
    <location>
        <begin position="355"/>
        <end position="376"/>
    </location>
</feature>
<dbReference type="PANTHER" id="PTHR23162">
    <property type="entry name" value="OUTER DENSE FIBER OF SPERM TAILS 2"/>
    <property type="match status" value="1"/>
</dbReference>
<dbReference type="OMA" id="QAEMRIV"/>
<evidence type="ECO:0000313" key="8">
    <source>
        <dbReference type="EMBL" id="EFN85074.1"/>
    </source>
</evidence>
<dbReference type="InterPro" id="IPR026099">
    <property type="entry name" value="Odf2-rel"/>
</dbReference>
<organism evidence="9">
    <name type="scientific">Harpegnathos saltator</name>
    <name type="common">Jerdon's jumping ant</name>
    <dbReference type="NCBI Taxonomy" id="610380"/>
    <lineage>
        <taxon>Eukaryota</taxon>
        <taxon>Metazoa</taxon>
        <taxon>Ecdysozoa</taxon>
        <taxon>Arthropoda</taxon>
        <taxon>Hexapoda</taxon>
        <taxon>Insecta</taxon>
        <taxon>Pterygota</taxon>
        <taxon>Neoptera</taxon>
        <taxon>Endopterygota</taxon>
        <taxon>Hymenoptera</taxon>
        <taxon>Apocrita</taxon>
        <taxon>Aculeata</taxon>
        <taxon>Formicoidea</taxon>
        <taxon>Formicidae</taxon>
        <taxon>Ponerinae</taxon>
        <taxon>Ponerini</taxon>
        <taxon>Harpegnathos</taxon>
    </lineage>
</organism>
<dbReference type="PANTHER" id="PTHR23162:SF10">
    <property type="entry name" value="FI13205P"/>
    <property type="match status" value="1"/>
</dbReference>
<evidence type="ECO:0000256" key="1">
    <source>
        <dbReference type="ARBA" id="ARBA00004300"/>
    </source>
</evidence>
<sequence>MLKNLEIPYDDSLEPDKIRVMEEIEKIPEEEERDVETLKIQEKDRFELPRIKYPEDKLPRVIVCGPSEDKFPKIVIADSERKGRGKCFERLTGQLTESLTMQEKLVKENAQLEGGKYKLEEALLEKDAAIDGLERKVCGLQAEMRMIVKENKELNSRLATLSQLMTTPTCGYSISPGVNQTSQLTSPSIPTHSYASALPRDDTSCQCKCCSRQPQFADTLSSTAGTACFSPRLTGGGSVTEAPYLEDNSAKNIPPNTEMCTRGVIPGVKTSLPQGTCPAELEDQLMTYDTSAKQLKQQLGSMECEIRNMQVELANVQRERQQLEQQRKLLKCTGPCAPCICPPPVSTCVTPSALRSISPKGPERAAPTVSPTKVQMTAPQAIPPKCTGSCTSAPMGTSTQQQFRDLREQYARLQEDYKNKLCEVSCMRIDAEKMKQDLRDAKEEKERIEIKMIDAQERLKLIEEERGNFEGHKEQLVEQEQALMVAKQRMRETQDELEELRSTTQDLSAQLEDYRNKYLQAQQQVEEQRRQMDLMEMDNARMNENVTLEIGRVKNQFQEKLAELAPLPDILKQSQTKLQETQQMRLIAERNCEDLSRELQGYKDKLQIQQNEMEVLHAQYQTLLVVTHYFGGYLGERGQGTGRFEEIEKKCGELRNENERMKNTLTRLEEQKAQLQKRMDEKMHENTQLLSQLEQVGFGHGQKMQSQINNLNEAFEQAQGRIRSLQGHVNYLKTSYSNILIGQGETPTSVPTGDAPGLGYDSCDCNY</sequence>
<keyword evidence="5" id="KW-0206">Cytoskeleton</keyword>
<keyword evidence="4 6" id="KW-0175">Coiled coil</keyword>
<keyword evidence="3" id="KW-0963">Cytoplasm</keyword>
<evidence type="ECO:0000256" key="2">
    <source>
        <dbReference type="ARBA" id="ARBA00009316"/>
    </source>
</evidence>
<evidence type="ECO:0000256" key="4">
    <source>
        <dbReference type="ARBA" id="ARBA00023054"/>
    </source>
</evidence>
<feature type="coiled-coil region" evidence="6">
    <location>
        <begin position="403"/>
        <end position="545"/>
    </location>
</feature>
<evidence type="ECO:0000313" key="9">
    <source>
        <dbReference type="Proteomes" id="UP000008237"/>
    </source>
</evidence>
<dbReference type="GO" id="GO:0005813">
    <property type="term" value="C:centrosome"/>
    <property type="evidence" value="ECO:0007669"/>
    <property type="project" value="UniProtKB-SubCell"/>
</dbReference>
<evidence type="ECO:0000256" key="3">
    <source>
        <dbReference type="ARBA" id="ARBA00022490"/>
    </source>
</evidence>
<evidence type="ECO:0000256" key="6">
    <source>
        <dbReference type="SAM" id="Coils"/>
    </source>
</evidence>
<comment type="subcellular location">
    <subcellularLocation>
        <location evidence="1">Cytoplasm</location>
        <location evidence="1">Cytoskeleton</location>
        <location evidence="1">Microtubule organizing center</location>
        <location evidence="1">Centrosome</location>
    </subcellularLocation>
</comment>
<name>E2BGU2_HARSA</name>
<dbReference type="STRING" id="610380.E2BGU2"/>
<keyword evidence="9" id="KW-1185">Reference proteome</keyword>
<evidence type="ECO:0000256" key="7">
    <source>
        <dbReference type="SAM" id="MobiDB-lite"/>
    </source>
</evidence>
<dbReference type="OrthoDB" id="413404at2759"/>
<reference evidence="8 9" key="1">
    <citation type="journal article" date="2010" name="Science">
        <title>Genomic comparison of the ants Camponotus floridanus and Harpegnathos saltator.</title>
        <authorList>
            <person name="Bonasio R."/>
            <person name="Zhang G."/>
            <person name="Ye C."/>
            <person name="Mutti N.S."/>
            <person name="Fang X."/>
            <person name="Qin N."/>
            <person name="Donahue G."/>
            <person name="Yang P."/>
            <person name="Li Q."/>
            <person name="Li C."/>
            <person name="Zhang P."/>
            <person name="Huang Z."/>
            <person name="Berger S.L."/>
            <person name="Reinberg D."/>
            <person name="Wang J."/>
            <person name="Liebig J."/>
        </authorList>
    </citation>
    <scope>NUCLEOTIDE SEQUENCE [LARGE SCALE GENOMIC DNA]</scope>
    <source>
        <strain evidence="8 9">R22 G/1</strain>
    </source>
</reference>
<dbReference type="AlphaFoldDB" id="E2BGU2"/>
<protein>
    <submittedName>
        <fullName evidence="8">Outer dense fiber protein 2</fullName>
    </submittedName>
</protein>